<evidence type="ECO:0000256" key="1">
    <source>
        <dbReference type="ARBA" id="ARBA00004123"/>
    </source>
</evidence>
<reference evidence="4 5" key="1">
    <citation type="journal article" date="2020" name="Mol. Biol. Evol.">
        <title>Distinct Expression and Methylation Patterns for Genes with Different Fates following a Single Whole-Genome Duplication in Flowering Plants.</title>
        <authorList>
            <person name="Shi T."/>
            <person name="Rahmani R.S."/>
            <person name="Gugger P.F."/>
            <person name="Wang M."/>
            <person name="Li H."/>
            <person name="Zhang Y."/>
            <person name="Li Z."/>
            <person name="Wang Q."/>
            <person name="Van de Peer Y."/>
            <person name="Marchal K."/>
            <person name="Chen J."/>
        </authorList>
    </citation>
    <scope>NUCLEOTIDE SEQUENCE [LARGE SCALE GENOMIC DNA]</scope>
    <source>
        <tissue evidence="4">Leaf</tissue>
    </source>
</reference>
<organism evidence="4 5">
    <name type="scientific">Nelumbo nucifera</name>
    <name type="common">Sacred lotus</name>
    <dbReference type="NCBI Taxonomy" id="4432"/>
    <lineage>
        <taxon>Eukaryota</taxon>
        <taxon>Viridiplantae</taxon>
        <taxon>Streptophyta</taxon>
        <taxon>Embryophyta</taxon>
        <taxon>Tracheophyta</taxon>
        <taxon>Spermatophyta</taxon>
        <taxon>Magnoliopsida</taxon>
        <taxon>Proteales</taxon>
        <taxon>Nelumbonaceae</taxon>
        <taxon>Nelumbo</taxon>
    </lineage>
</organism>
<sequence>METEEAENRYLGGEEAEEEEKMERFFALIRSFKDARDRLMNGLHERIKVDDRPRKKVKRVSDPAWVPSFEWEDFREIIEFEATTSKRKSQKKEEKEVESWGGLDLNLNLNL</sequence>
<comment type="similarity">
    <text evidence="2">Belongs to the NPR1-interactor family.</text>
</comment>
<comment type="subcellular location">
    <subcellularLocation>
        <location evidence="1">Nucleus</location>
    </subcellularLocation>
</comment>
<keyword evidence="5" id="KW-1185">Reference proteome</keyword>
<dbReference type="GO" id="GO:0010112">
    <property type="term" value="P:regulation of systemic acquired resistance"/>
    <property type="evidence" value="ECO:0007669"/>
    <property type="project" value="InterPro"/>
</dbReference>
<protein>
    <recommendedName>
        <fullName evidence="6">Protein NIM1-INTERACTING 1-like</fullName>
    </recommendedName>
</protein>
<gene>
    <name evidence="4" type="ORF">HUJ06_011856</name>
</gene>
<comment type="caution">
    <text evidence="4">The sequence shown here is derived from an EMBL/GenBank/DDBJ whole genome shotgun (WGS) entry which is preliminary data.</text>
</comment>
<name>A0A822YPQ7_NELNU</name>
<dbReference type="InterPro" id="IPR031425">
    <property type="entry name" value="NPR1/NH1-interacting"/>
</dbReference>
<dbReference type="AlphaFoldDB" id="A0A822YPQ7"/>
<dbReference type="PANTHER" id="PTHR33669">
    <property type="entry name" value="PROTEIN NEGATIVE REGULATOR OF RESISTANCE"/>
    <property type="match status" value="1"/>
</dbReference>
<proteinExistence type="inferred from homology"/>
<dbReference type="PANTHER" id="PTHR33669:SF14">
    <property type="entry name" value="NRR REPRESSOR HOMOLOG 3"/>
    <property type="match status" value="1"/>
</dbReference>
<accession>A0A822YPQ7</accession>
<dbReference type="Pfam" id="PF15699">
    <property type="entry name" value="NPR1_interact"/>
    <property type="match status" value="1"/>
</dbReference>
<evidence type="ECO:0000256" key="3">
    <source>
        <dbReference type="ARBA" id="ARBA00023242"/>
    </source>
</evidence>
<evidence type="ECO:0000256" key="2">
    <source>
        <dbReference type="ARBA" id="ARBA00009937"/>
    </source>
</evidence>
<keyword evidence="3" id="KW-0539">Nucleus</keyword>
<evidence type="ECO:0000313" key="5">
    <source>
        <dbReference type="Proteomes" id="UP000607653"/>
    </source>
</evidence>
<dbReference type="Proteomes" id="UP000607653">
    <property type="component" value="Unassembled WGS sequence"/>
</dbReference>
<evidence type="ECO:0008006" key="6">
    <source>
        <dbReference type="Google" id="ProtNLM"/>
    </source>
</evidence>
<dbReference type="EMBL" id="DUZY01000003">
    <property type="protein sequence ID" value="DAD33005.1"/>
    <property type="molecule type" value="Genomic_DNA"/>
</dbReference>
<evidence type="ECO:0000313" key="4">
    <source>
        <dbReference type="EMBL" id="DAD33005.1"/>
    </source>
</evidence>
<dbReference type="GO" id="GO:0005634">
    <property type="term" value="C:nucleus"/>
    <property type="evidence" value="ECO:0007669"/>
    <property type="project" value="UniProtKB-SubCell"/>
</dbReference>